<accession>A0AAX6GKE9</accession>
<dbReference type="AlphaFoldDB" id="A0AAX6GKE9"/>
<reference evidence="1" key="2">
    <citation type="submission" date="2023-04" db="EMBL/GenBank/DDBJ databases">
        <authorList>
            <person name="Bruccoleri R.E."/>
            <person name="Oakeley E.J."/>
            <person name="Faust A.-M."/>
            <person name="Dessus-Babus S."/>
            <person name="Altorfer M."/>
            <person name="Burckhardt D."/>
            <person name="Oertli M."/>
            <person name="Naumann U."/>
            <person name="Petersen F."/>
            <person name="Wong J."/>
        </authorList>
    </citation>
    <scope>NUCLEOTIDE SEQUENCE</scope>
    <source>
        <strain evidence="1">GSM-AAB239-AS_SAM_17_03QT</strain>
        <tissue evidence="1">Leaf</tissue>
    </source>
</reference>
<gene>
    <name evidence="1" type="ORF">M6B38_360485</name>
</gene>
<sequence length="51" mass="5484">MESEEQGVHEEVRVRLMAGAHAPGCSAAPLLDLCPGLLFCVQLQLEHGEVL</sequence>
<keyword evidence="2" id="KW-1185">Reference proteome</keyword>
<organism evidence="1 2">
    <name type="scientific">Iris pallida</name>
    <name type="common">Sweet iris</name>
    <dbReference type="NCBI Taxonomy" id="29817"/>
    <lineage>
        <taxon>Eukaryota</taxon>
        <taxon>Viridiplantae</taxon>
        <taxon>Streptophyta</taxon>
        <taxon>Embryophyta</taxon>
        <taxon>Tracheophyta</taxon>
        <taxon>Spermatophyta</taxon>
        <taxon>Magnoliopsida</taxon>
        <taxon>Liliopsida</taxon>
        <taxon>Asparagales</taxon>
        <taxon>Iridaceae</taxon>
        <taxon>Iridoideae</taxon>
        <taxon>Irideae</taxon>
        <taxon>Iris</taxon>
    </lineage>
</organism>
<name>A0AAX6GKE9_IRIPA</name>
<comment type="caution">
    <text evidence="1">The sequence shown here is derived from an EMBL/GenBank/DDBJ whole genome shotgun (WGS) entry which is preliminary data.</text>
</comment>
<dbReference type="EMBL" id="JANAVB010018993">
    <property type="protein sequence ID" value="KAJ6829229.1"/>
    <property type="molecule type" value="Genomic_DNA"/>
</dbReference>
<protein>
    <submittedName>
        <fullName evidence="1">UPF0481 protein</fullName>
    </submittedName>
</protein>
<dbReference type="Proteomes" id="UP001140949">
    <property type="component" value="Unassembled WGS sequence"/>
</dbReference>
<reference evidence="1" key="1">
    <citation type="journal article" date="2023" name="GigaByte">
        <title>Genome assembly of the bearded iris, Iris pallida Lam.</title>
        <authorList>
            <person name="Bruccoleri R.E."/>
            <person name="Oakeley E.J."/>
            <person name="Faust A.M.E."/>
            <person name="Altorfer M."/>
            <person name="Dessus-Babus S."/>
            <person name="Burckhardt D."/>
            <person name="Oertli M."/>
            <person name="Naumann U."/>
            <person name="Petersen F."/>
            <person name="Wong J."/>
        </authorList>
    </citation>
    <scope>NUCLEOTIDE SEQUENCE</scope>
    <source>
        <strain evidence="1">GSM-AAB239-AS_SAM_17_03QT</strain>
    </source>
</reference>
<proteinExistence type="predicted"/>
<evidence type="ECO:0000313" key="2">
    <source>
        <dbReference type="Proteomes" id="UP001140949"/>
    </source>
</evidence>
<evidence type="ECO:0000313" key="1">
    <source>
        <dbReference type="EMBL" id="KAJ6829229.1"/>
    </source>
</evidence>